<keyword evidence="4" id="KW-0479">Metal-binding</keyword>
<evidence type="ECO:0000256" key="5">
    <source>
        <dbReference type="ARBA" id="ARBA00022801"/>
    </source>
</evidence>
<dbReference type="InterPro" id="IPR005135">
    <property type="entry name" value="Endo/exonuclease/phosphatase"/>
</dbReference>
<dbReference type="Gene3D" id="3.60.10.10">
    <property type="entry name" value="Endonuclease/exonuclease/phosphatase"/>
    <property type="match status" value="1"/>
</dbReference>
<reference evidence="8" key="1">
    <citation type="submission" date="2016-10" db="EMBL/GenBank/DDBJ databases">
        <authorList>
            <person name="de Groot N.N."/>
        </authorList>
    </citation>
    <scope>NUCLEOTIDE SEQUENCE</scope>
</reference>
<dbReference type="PROSITE" id="PS00727">
    <property type="entry name" value="AP_NUCLEASE_F1_2"/>
    <property type="match status" value="1"/>
</dbReference>
<dbReference type="GO" id="GO:0006284">
    <property type="term" value="P:base-excision repair"/>
    <property type="evidence" value="ECO:0007669"/>
    <property type="project" value="TreeGrafter"/>
</dbReference>
<dbReference type="Pfam" id="PF03372">
    <property type="entry name" value="Exo_endo_phos"/>
    <property type="match status" value="1"/>
</dbReference>
<dbReference type="GO" id="GO:0008311">
    <property type="term" value="F:double-stranded DNA 3'-5' DNA exonuclease activity"/>
    <property type="evidence" value="ECO:0007669"/>
    <property type="project" value="UniProtKB-EC"/>
</dbReference>
<dbReference type="InterPro" id="IPR020848">
    <property type="entry name" value="AP_endonuclease_F1_CS"/>
</dbReference>
<dbReference type="AlphaFoldDB" id="A0A1W1CTK5"/>
<dbReference type="PANTHER" id="PTHR22748">
    <property type="entry name" value="AP ENDONUCLEASE"/>
    <property type="match status" value="1"/>
</dbReference>
<evidence type="ECO:0000259" key="7">
    <source>
        <dbReference type="Pfam" id="PF03372"/>
    </source>
</evidence>
<evidence type="ECO:0000256" key="1">
    <source>
        <dbReference type="ARBA" id="ARBA00001936"/>
    </source>
</evidence>
<accession>A0A1W1CTK5</accession>
<dbReference type="InterPro" id="IPR004808">
    <property type="entry name" value="AP_endonuc_1"/>
</dbReference>
<proteinExistence type="inferred from homology"/>
<dbReference type="EMBL" id="FPHL01000057">
    <property type="protein sequence ID" value="SFV69104.1"/>
    <property type="molecule type" value="Genomic_DNA"/>
</dbReference>
<dbReference type="PROSITE" id="PS51435">
    <property type="entry name" value="AP_NUCLEASE_F1_4"/>
    <property type="match status" value="1"/>
</dbReference>
<dbReference type="NCBIfam" id="TIGR00633">
    <property type="entry name" value="xth"/>
    <property type="match status" value="1"/>
</dbReference>
<dbReference type="InterPro" id="IPR036691">
    <property type="entry name" value="Endo/exonu/phosph_ase_sf"/>
</dbReference>
<dbReference type="GO" id="GO:0003906">
    <property type="term" value="F:DNA-(apurinic or apyrimidinic site) endonuclease activity"/>
    <property type="evidence" value="ECO:0007669"/>
    <property type="project" value="TreeGrafter"/>
</dbReference>
<evidence type="ECO:0000256" key="6">
    <source>
        <dbReference type="ARBA" id="ARBA00022842"/>
    </source>
</evidence>
<dbReference type="NCBIfam" id="TIGR00195">
    <property type="entry name" value="exoDNase_III"/>
    <property type="match status" value="1"/>
</dbReference>
<dbReference type="SUPFAM" id="SSF56219">
    <property type="entry name" value="DNase I-like"/>
    <property type="match status" value="1"/>
</dbReference>
<organism evidence="8">
    <name type="scientific">hydrothermal vent metagenome</name>
    <dbReference type="NCBI Taxonomy" id="652676"/>
    <lineage>
        <taxon>unclassified sequences</taxon>
        <taxon>metagenomes</taxon>
        <taxon>ecological metagenomes</taxon>
    </lineage>
</organism>
<evidence type="ECO:0000256" key="4">
    <source>
        <dbReference type="ARBA" id="ARBA00022723"/>
    </source>
</evidence>
<keyword evidence="6" id="KW-0460">Magnesium</keyword>
<comment type="similarity">
    <text evidence="3">Belongs to the DNA repair enzymes AP/ExoA family.</text>
</comment>
<gene>
    <name evidence="8" type="ORF">MNB_SV-10-1241</name>
</gene>
<comment type="cofactor">
    <cofactor evidence="2">
        <name>Mg(2+)</name>
        <dbReference type="ChEBI" id="CHEBI:18420"/>
    </cofactor>
</comment>
<dbReference type="PANTHER" id="PTHR22748:SF6">
    <property type="entry name" value="DNA-(APURINIC OR APYRIMIDINIC SITE) ENDONUCLEASE"/>
    <property type="match status" value="1"/>
</dbReference>
<feature type="domain" description="Endonuclease/exonuclease/phosphatase" evidence="7">
    <location>
        <begin position="7"/>
        <end position="247"/>
    </location>
</feature>
<comment type="cofactor">
    <cofactor evidence="1">
        <name>Mn(2+)</name>
        <dbReference type="ChEBI" id="CHEBI:29035"/>
    </cofactor>
</comment>
<dbReference type="GO" id="GO:0008081">
    <property type="term" value="F:phosphoric diester hydrolase activity"/>
    <property type="evidence" value="ECO:0007669"/>
    <property type="project" value="TreeGrafter"/>
</dbReference>
<evidence type="ECO:0000256" key="2">
    <source>
        <dbReference type="ARBA" id="ARBA00001946"/>
    </source>
</evidence>
<dbReference type="EC" id="3.1.11.2" evidence="8"/>
<sequence length="258" mass="29861">MARRTFISWNVNGIRAVEKKEALKWIDEEQIDFLGLQEIKAEAEQIPDTIFKKEFKFQSINSSSKRGQSGVALFTNIKGTASGGDHVDILDEGRINEYHFGRFALFNVYFPNGQRSEERLAYKLAFYDRFLEYINEIRAQGKSIIVCGDVNTAHRPIDIARPKANEKTSGFLPVERAWIDKLLQNGYIDTFRHIHGDEVNRYTWWSYRAAARSRNVGWRIDYFFVSDDLKEKIVDADILDEIMGSDHCPVKLVLDIEI</sequence>
<evidence type="ECO:0000256" key="3">
    <source>
        <dbReference type="ARBA" id="ARBA00007092"/>
    </source>
</evidence>
<keyword evidence="5 8" id="KW-0378">Hydrolase</keyword>
<protein>
    <submittedName>
        <fullName evidence="8">Exodeoxyribonuclease III</fullName>
        <ecNumber evidence="8">3.1.11.2</ecNumber>
    </submittedName>
</protein>
<dbReference type="GO" id="GO:0003677">
    <property type="term" value="F:DNA binding"/>
    <property type="evidence" value="ECO:0007669"/>
    <property type="project" value="InterPro"/>
</dbReference>
<evidence type="ECO:0000313" key="8">
    <source>
        <dbReference type="EMBL" id="SFV69104.1"/>
    </source>
</evidence>
<name>A0A1W1CTK5_9ZZZZ</name>
<dbReference type="GO" id="GO:0046872">
    <property type="term" value="F:metal ion binding"/>
    <property type="evidence" value="ECO:0007669"/>
    <property type="project" value="UniProtKB-KW"/>
</dbReference>